<evidence type="ECO:0000256" key="7">
    <source>
        <dbReference type="ARBA" id="ARBA00022989"/>
    </source>
</evidence>
<comment type="subcellular location">
    <subcellularLocation>
        <location evidence="1">Cell inner membrane</location>
        <topology evidence="1">Multi-pass membrane protein</topology>
    </subcellularLocation>
</comment>
<evidence type="ECO:0000256" key="8">
    <source>
        <dbReference type="ARBA" id="ARBA00023136"/>
    </source>
</evidence>
<evidence type="ECO:0000256" key="3">
    <source>
        <dbReference type="ARBA" id="ARBA00022475"/>
    </source>
</evidence>
<dbReference type="InterPro" id="IPR050864">
    <property type="entry name" value="Bacterial_PTS_Sugar_Transport"/>
</dbReference>
<gene>
    <name evidence="11" type="ORF">H9Q80_04855</name>
</gene>
<evidence type="ECO:0000256" key="4">
    <source>
        <dbReference type="ARBA" id="ARBA00022597"/>
    </source>
</evidence>
<dbReference type="Proteomes" id="UP000515856">
    <property type="component" value="Chromosome"/>
</dbReference>
<feature type="transmembrane region" description="Helical" evidence="9">
    <location>
        <begin position="86"/>
        <end position="116"/>
    </location>
</feature>
<feature type="transmembrane region" description="Helical" evidence="9">
    <location>
        <begin position="312"/>
        <end position="331"/>
    </location>
</feature>
<keyword evidence="12" id="KW-1185">Reference proteome</keyword>
<dbReference type="EMBL" id="CP060636">
    <property type="protein sequence ID" value="QNM13285.1"/>
    <property type="molecule type" value="Genomic_DNA"/>
</dbReference>
<proteinExistence type="predicted"/>
<feature type="domain" description="PTS EIIC type-2" evidence="10">
    <location>
        <begin position="10"/>
        <end position="341"/>
    </location>
</feature>
<dbReference type="PROSITE" id="PS51104">
    <property type="entry name" value="PTS_EIIC_TYPE_2"/>
    <property type="match status" value="1"/>
</dbReference>
<feature type="transmembrane region" description="Helical" evidence="9">
    <location>
        <begin position="272"/>
        <end position="291"/>
    </location>
</feature>
<dbReference type="NCBIfam" id="TIGR01427">
    <property type="entry name" value="PTS_IIC_fructo"/>
    <property type="match status" value="1"/>
</dbReference>
<keyword evidence="5" id="KW-0598">Phosphotransferase system</keyword>
<keyword evidence="3" id="KW-1003">Cell membrane</keyword>
<dbReference type="InterPro" id="IPR013014">
    <property type="entry name" value="PTS_EIIC_2"/>
</dbReference>
<dbReference type="AlphaFoldDB" id="A0A7G9GR53"/>
<evidence type="ECO:0000256" key="2">
    <source>
        <dbReference type="ARBA" id="ARBA00022448"/>
    </source>
</evidence>
<evidence type="ECO:0000256" key="9">
    <source>
        <dbReference type="SAM" id="Phobius"/>
    </source>
</evidence>
<dbReference type="PANTHER" id="PTHR30505:SF0">
    <property type="entry name" value="FRUCTOSE-LIKE PTS SYSTEM EIIBC COMPONENT-RELATED"/>
    <property type="match status" value="1"/>
</dbReference>
<protein>
    <submittedName>
        <fullName evidence="11">PTS fructose transporter subunit IIC</fullName>
    </submittedName>
</protein>
<keyword evidence="8 9" id="KW-0472">Membrane</keyword>
<dbReference type="GO" id="GO:0005886">
    <property type="term" value="C:plasma membrane"/>
    <property type="evidence" value="ECO:0007669"/>
    <property type="project" value="UniProtKB-SubCell"/>
</dbReference>
<dbReference type="GO" id="GO:0005351">
    <property type="term" value="F:carbohydrate:proton symporter activity"/>
    <property type="evidence" value="ECO:0007669"/>
    <property type="project" value="InterPro"/>
</dbReference>
<name>A0A7G9GR53_9FIRM</name>
<keyword evidence="7 9" id="KW-1133">Transmembrane helix</keyword>
<evidence type="ECO:0000256" key="1">
    <source>
        <dbReference type="ARBA" id="ARBA00004429"/>
    </source>
</evidence>
<evidence type="ECO:0000313" key="11">
    <source>
        <dbReference type="EMBL" id="QNM13285.1"/>
    </source>
</evidence>
<evidence type="ECO:0000259" key="10">
    <source>
        <dbReference type="PROSITE" id="PS51104"/>
    </source>
</evidence>
<dbReference type="GO" id="GO:0009401">
    <property type="term" value="P:phosphoenolpyruvate-dependent sugar phosphotransferase system"/>
    <property type="evidence" value="ECO:0007669"/>
    <property type="project" value="UniProtKB-KW"/>
</dbReference>
<dbReference type="GO" id="GO:0008982">
    <property type="term" value="F:protein-N(PI)-phosphohistidine-sugar phosphotransferase activity"/>
    <property type="evidence" value="ECO:0007669"/>
    <property type="project" value="InterPro"/>
</dbReference>
<sequence>MEKTRKKFEIKKHILTGISYMIPLVVAAGLCMALGQVIDSDVRNSTAGIGYYLYQAGSFGMSAVVPVITAGVAYSIGDRPGIAPGLIIGFICSAIKAGFIGGLVGGFLVGYLVLACKKYIRVPKAIQGLMPIMIIPVLVTAVSAILMYTLLGQPFVWLMNVLTEWITGLQSGSKFVFGAVLGGMACFDFGGPVNKTMSTFVNGLMIDGVIGPESVKFVGSMIPPFGIAISCLLTRNKYTKAEKEQLKAAVPMGICMITEGVIPIAARDLFRVVFACVCGSAVAGGLCMVWGTGSPIPHGGMLTVPLFTNPMMFCVALAIGSIITGVILSLIKKPVTEEDEIADLNDIDFGANTDINDDEIKIENI</sequence>
<feature type="transmembrane region" description="Helical" evidence="9">
    <location>
        <begin position="51"/>
        <end position="74"/>
    </location>
</feature>
<dbReference type="GO" id="GO:0090563">
    <property type="term" value="F:protein-phosphocysteine-sugar phosphotransferase activity"/>
    <property type="evidence" value="ECO:0007669"/>
    <property type="project" value="TreeGrafter"/>
</dbReference>
<keyword evidence="2" id="KW-0813">Transport</keyword>
<keyword evidence="4" id="KW-0762">Sugar transport</keyword>
<dbReference type="InterPro" id="IPR006327">
    <property type="entry name" value="PTS_IIC_fruc"/>
</dbReference>
<reference evidence="11 12" key="1">
    <citation type="submission" date="2020-08" db="EMBL/GenBank/DDBJ databases">
        <authorList>
            <person name="Liu C."/>
            <person name="Sun Q."/>
        </authorList>
    </citation>
    <scope>NUCLEOTIDE SEQUENCE [LARGE SCALE GENOMIC DNA]</scope>
    <source>
        <strain evidence="11 12">NSJ-61</strain>
    </source>
</reference>
<dbReference type="KEGG" id="ehn:H9Q80_04855"/>
<accession>A0A7G9GR53</accession>
<feature type="transmembrane region" description="Helical" evidence="9">
    <location>
        <begin position="128"/>
        <end position="151"/>
    </location>
</feature>
<dbReference type="RefSeq" id="WP_117454320.1">
    <property type="nucleotide sequence ID" value="NZ_CP060636.1"/>
</dbReference>
<keyword evidence="6 9" id="KW-0812">Transmembrane</keyword>
<evidence type="ECO:0000256" key="5">
    <source>
        <dbReference type="ARBA" id="ARBA00022683"/>
    </source>
</evidence>
<feature type="transmembrane region" description="Helical" evidence="9">
    <location>
        <begin position="20"/>
        <end position="39"/>
    </location>
</feature>
<evidence type="ECO:0000256" key="6">
    <source>
        <dbReference type="ARBA" id="ARBA00022692"/>
    </source>
</evidence>
<dbReference type="PANTHER" id="PTHR30505">
    <property type="entry name" value="FRUCTOSE-LIKE PERMEASE"/>
    <property type="match status" value="1"/>
</dbReference>
<organism evidence="11 12">
    <name type="scientific">[Eubacterium] hominis</name>
    <dbReference type="NCBI Taxonomy" id="2764325"/>
    <lineage>
        <taxon>Bacteria</taxon>
        <taxon>Bacillati</taxon>
        <taxon>Bacillota</taxon>
        <taxon>Erysipelotrichia</taxon>
        <taxon>Erysipelotrichales</taxon>
        <taxon>Erysipelotrichaceae</taxon>
        <taxon>Amedibacillus</taxon>
    </lineage>
</organism>
<evidence type="ECO:0000313" key="12">
    <source>
        <dbReference type="Proteomes" id="UP000515856"/>
    </source>
</evidence>